<dbReference type="Pfam" id="PF10180">
    <property type="entry name" value="WKF"/>
    <property type="match status" value="1"/>
</dbReference>
<dbReference type="Proteomes" id="UP000275078">
    <property type="component" value="Unassembled WGS sequence"/>
</dbReference>
<dbReference type="OrthoDB" id="10261563at2759"/>
<dbReference type="PANTHER" id="PTHR22306">
    <property type="entry name" value="CHROMOSOME 7 OPEN READING FRAME 50"/>
    <property type="match status" value="1"/>
</dbReference>
<name>A0A3N4IHQ7_ASCIM</name>
<dbReference type="STRING" id="1160509.A0A3N4IHQ7"/>
<feature type="region of interest" description="Disordered" evidence="1">
    <location>
        <begin position="46"/>
        <end position="92"/>
    </location>
</feature>
<feature type="domain" description="WKF" evidence="2">
    <location>
        <begin position="105"/>
        <end position="178"/>
    </location>
</feature>
<evidence type="ECO:0000313" key="4">
    <source>
        <dbReference type="Proteomes" id="UP000275078"/>
    </source>
</evidence>
<dbReference type="PANTHER" id="PTHR22306:SF2">
    <property type="entry name" value="CHROMOSOME 7 OPEN READING FRAME 50"/>
    <property type="match status" value="1"/>
</dbReference>
<sequence length="242" mass="26806">MTQSVLKSPNSSPTHSRNKSVTFATSVKITDGTSIMTMKAALLAAPGQTHPGSENNTDAPLVRIPKRIHPENENKKAKKRARKQKSEAKKEQQLEGYKIHPGLIYMRRFKDERENWKFQKPKQNWILRNWADVKAIPDGKDVKEGEDTTNYDEYVSAYIKGLQGNAARDRILKEANDILKLEEGDLLERRKTRAKLILAALGHAVDDTTGGSGTSSSSDNDSDDSSSSSDDSSSEDDSEGSD</sequence>
<accession>A0A3N4IHQ7</accession>
<protein>
    <recommendedName>
        <fullName evidence="2">WKF domain-containing protein</fullName>
    </recommendedName>
</protein>
<feature type="region of interest" description="Disordered" evidence="1">
    <location>
        <begin position="1"/>
        <end position="23"/>
    </location>
</feature>
<dbReference type="EMBL" id="ML119652">
    <property type="protein sequence ID" value="RPA85672.1"/>
    <property type="molecule type" value="Genomic_DNA"/>
</dbReference>
<evidence type="ECO:0000259" key="2">
    <source>
        <dbReference type="Pfam" id="PF10180"/>
    </source>
</evidence>
<organism evidence="3 4">
    <name type="scientific">Ascobolus immersus RN42</name>
    <dbReference type="NCBI Taxonomy" id="1160509"/>
    <lineage>
        <taxon>Eukaryota</taxon>
        <taxon>Fungi</taxon>
        <taxon>Dikarya</taxon>
        <taxon>Ascomycota</taxon>
        <taxon>Pezizomycotina</taxon>
        <taxon>Pezizomycetes</taxon>
        <taxon>Pezizales</taxon>
        <taxon>Ascobolaceae</taxon>
        <taxon>Ascobolus</taxon>
    </lineage>
</organism>
<dbReference type="AlphaFoldDB" id="A0A3N4IHQ7"/>
<evidence type="ECO:0000256" key="1">
    <source>
        <dbReference type="SAM" id="MobiDB-lite"/>
    </source>
</evidence>
<reference evidence="3 4" key="1">
    <citation type="journal article" date="2018" name="Nat. Ecol. Evol.">
        <title>Pezizomycetes genomes reveal the molecular basis of ectomycorrhizal truffle lifestyle.</title>
        <authorList>
            <person name="Murat C."/>
            <person name="Payen T."/>
            <person name="Noel B."/>
            <person name="Kuo A."/>
            <person name="Morin E."/>
            <person name="Chen J."/>
            <person name="Kohler A."/>
            <person name="Krizsan K."/>
            <person name="Balestrini R."/>
            <person name="Da Silva C."/>
            <person name="Montanini B."/>
            <person name="Hainaut M."/>
            <person name="Levati E."/>
            <person name="Barry K.W."/>
            <person name="Belfiori B."/>
            <person name="Cichocki N."/>
            <person name="Clum A."/>
            <person name="Dockter R.B."/>
            <person name="Fauchery L."/>
            <person name="Guy J."/>
            <person name="Iotti M."/>
            <person name="Le Tacon F."/>
            <person name="Lindquist E.A."/>
            <person name="Lipzen A."/>
            <person name="Malagnac F."/>
            <person name="Mello A."/>
            <person name="Molinier V."/>
            <person name="Miyauchi S."/>
            <person name="Poulain J."/>
            <person name="Riccioni C."/>
            <person name="Rubini A."/>
            <person name="Sitrit Y."/>
            <person name="Splivallo R."/>
            <person name="Traeger S."/>
            <person name="Wang M."/>
            <person name="Zifcakova L."/>
            <person name="Wipf D."/>
            <person name="Zambonelli A."/>
            <person name="Paolocci F."/>
            <person name="Nowrousian M."/>
            <person name="Ottonello S."/>
            <person name="Baldrian P."/>
            <person name="Spatafora J.W."/>
            <person name="Henrissat B."/>
            <person name="Nagy L.G."/>
            <person name="Aury J.M."/>
            <person name="Wincker P."/>
            <person name="Grigoriev I.V."/>
            <person name="Bonfante P."/>
            <person name="Martin F.M."/>
        </authorList>
    </citation>
    <scope>NUCLEOTIDE SEQUENCE [LARGE SCALE GENOMIC DNA]</scope>
    <source>
        <strain evidence="3 4">RN42</strain>
    </source>
</reference>
<proteinExistence type="predicted"/>
<feature type="compositionally biased region" description="Low complexity" evidence="1">
    <location>
        <begin position="214"/>
        <end position="231"/>
    </location>
</feature>
<keyword evidence="4" id="KW-1185">Reference proteome</keyword>
<evidence type="ECO:0000313" key="3">
    <source>
        <dbReference type="EMBL" id="RPA85672.1"/>
    </source>
</evidence>
<feature type="region of interest" description="Disordered" evidence="1">
    <location>
        <begin position="205"/>
        <end position="242"/>
    </location>
</feature>
<feature type="compositionally biased region" description="Acidic residues" evidence="1">
    <location>
        <begin position="232"/>
        <end position="242"/>
    </location>
</feature>
<gene>
    <name evidence="3" type="ORF">BJ508DRAFT_411681</name>
</gene>
<dbReference type="InterPro" id="IPR019327">
    <property type="entry name" value="WKF"/>
</dbReference>